<gene>
    <name evidence="2" type="ORF">Scaly_2040900</name>
</gene>
<sequence length="498" mass="54941">MRDMVMMFIQNPNPAYISSTWRKPTPLLSTQKKWSCSPSSSFSLSCSFSSSVCPRPPLRYAVLGAGFAGLSVAWNLLQHGSRESHLSVDIYDEVGIGGGASGVAGGLLHPYSPKVKLLWRGADCWNETLNLLHIAEGALLKLVNKGKCETLQNNESPIVRRRGILRPVVNLKNMNIMTENAQNCIANCRIEPIHEDAAQNLVPNLSVPSNLAFFMPEALNINAQSYLEGLYLACQNLANDMSTLGHVHRELHFYQKSVQSLLDLAGAELDGVSKHHKNFLTWFEMLHAVRVFLVNSQNKANSTGDYDAVIICFGARAVFLPELSGKLPLRTCRGIITHLHLGDDIREEYPKHSPSILSDAWLAVHGAHHMDLGSTWDWKSMNYSRNVTTDEAAKAIEVLLPKASSVYPAIKNWTVTGAVGGLRAMPPLTADGSLPLLGCIDDYVDGSETCKYWLFTGLGARGLLFHGWLGKLLAQAVLSHDENLIPFELTSWKHKLHQ</sequence>
<feature type="domain" description="FAD dependent oxidoreductase" evidence="1">
    <location>
        <begin position="60"/>
        <end position="237"/>
    </location>
</feature>
<organism evidence="2">
    <name type="scientific">Sesamum calycinum</name>
    <dbReference type="NCBI Taxonomy" id="2727403"/>
    <lineage>
        <taxon>Eukaryota</taxon>
        <taxon>Viridiplantae</taxon>
        <taxon>Streptophyta</taxon>
        <taxon>Embryophyta</taxon>
        <taxon>Tracheophyta</taxon>
        <taxon>Spermatophyta</taxon>
        <taxon>Magnoliopsida</taxon>
        <taxon>eudicotyledons</taxon>
        <taxon>Gunneridae</taxon>
        <taxon>Pentapetalae</taxon>
        <taxon>asterids</taxon>
        <taxon>lamiids</taxon>
        <taxon>Lamiales</taxon>
        <taxon>Pedaliaceae</taxon>
        <taxon>Sesamum</taxon>
    </lineage>
</organism>
<reference evidence="2" key="1">
    <citation type="submission" date="2020-06" db="EMBL/GenBank/DDBJ databases">
        <authorList>
            <person name="Li T."/>
            <person name="Hu X."/>
            <person name="Zhang T."/>
            <person name="Song X."/>
            <person name="Zhang H."/>
            <person name="Dai N."/>
            <person name="Sheng W."/>
            <person name="Hou X."/>
            <person name="Wei L."/>
        </authorList>
    </citation>
    <scope>NUCLEOTIDE SEQUENCE</scope>
    <source>
        <strain evidence="2">KEN8</strain>
        <tissue evidence="2">Leaf</tissue>
    </source>
</reference>
<dbReference type="PANTHER" id="PTHR13847:SF261">
    <property type="entry name" value="FAD-DEPENDENT OXIDOREDUCTASE FAMILY PROTEIN"/>
    <property type="match status" value="1"/>
</dbReference>
<comment type="caution">
    <text evidence="2">The sequence shown here is derived from an EMBL/GenBank/DDBJ whole genome shotgun (WGS) entry which is preliminary data.</text>
</comment>
<evidence type="ECO:0000313" key="2">
    <source>
        <dbReference type="EMBL" id="KAL0337658.1"/>
    </source>
</evidence>
<evidence type="ECO:0000259" key="1">
    <source>
        <dbReference type="Pfam" id="PF01266"/>
    </source>
</evidence>
<dbReference type="EMBL" id="JACGWM010000012">
    <property type="protein sequence ID" value="KAL0337658.1"/>
    <property type="molecule type" value="Genomic_DNA"/>
</dbReference>
<dbReference type="Gene3D" id="3.50.50.60">
    <property type="entry name" value="FAD/NAD(P)-binding domain"/>
    <property type="match status" value="2"/>
</dbReference>
<dbReference type="InterPro" id="IPR006076">
    <property type="entry name" value="FAD-dep_OxRdtase"/>
</dbReference>
<dbReference type="PANTHER" id="PTHR13847">
    <property type="entry name" value="SARCOSINE DEHYDROGENASE-RELATED"/>
    <property type="match status" value="1"/>
</dbReference>
<proteinExistence type="predicted"/>
<dbReference type="Gene3D" id="3.30.9.10">
    <property type="entry name" value="D-Amino Acid Oxidase, subunit A, domain 2"/>
    <property type="match status" value="2"/>
</dbReference>
<protein>
    <recommendedName>
        <fullName evidence="1">FAD dependent oxidoreductase domain-containing protein</fullName>
    </recommendedName>
</protein>
<dbReference type="AlphaFoldDB" id="A0AAW2N3T7"/>
<dbReference type="InterPro" id="IPR036188">
    <property type="entry name" value="FAD/NAD-bd_sf"/>
</dbReference>
<dbReference type="SUPFAM" id="SSF51971">
    <property type="entry name" value="Nucleotide-binding domain"/>
    <property type="match status" value="1"/>
</dbReference>
<dbReference type="GO" id="GO:0005737">
    <property type="term" value="C:cytoplasm"/>
    <property type="evidence" value="ECO:0007669"/>
    <property type="project" value="TreeGrafter"/>
</dbReference>
<name>A0AAW2N3T7_9LAMI</name>
<dbReference type="Pfam" id="PF01266">
    <property type="entry name" value="DAO"/>
    <property type="match status" value="2"/>
</dbReference>
<reference evidence="2" key="2">
    <citation type="journal article" date="2024" name="Plant">
        <title>Genomic evolution and insights into agronomic trait innovations of Sesamum species.</title>
        <authorList>
            <person name="Miao H."/>
            <person name="Wang L."/>
            <person name="Qu L."/>
            <person name="Liu H."/>
            <person name="Sun Y."/>
            <person name="Le M."/>
            <person name="Wang Q."/>
            <person name="Wei S."/>
            <person name="Zheng Y."/>
            <person name="Lin W."/>
            <person name="Duan Y."/>
            <person name="Cao H."/>
            <person name="Xiong S."/>
            <person name="Wang X."/>
            <person name="Wei L."/>
            <person name="Li C."/>
            <person name="Ma Q."/>
            <person name="Ju M."/>
            <person name="Zhao R."/>
            <person name="Li G."/>
            <person name="Mu C."/>
            <person name="Tian Q."/>
            <person name="Mei H."/>
            <person name="Zhang T."/>
            <person name="Gao T."/>
            <person name="Zhang H."/>
        </authorList>
    </citation>
    <scope>NUCLEOTIDE SEQUENCE</scope>
    <source>
        <strain evidence="2">KEN8</strain>
    </source>
</reference>
<accession>A0AAW2N3T7</accession>
<feature type="domain" description="FAD dependent oxidoreductase" evidence="1">
    <location>
        <begin position="301"/>
        <end position="475"/>
    </location>
</feature>